<name>A0A941DAE4_9MICO</name>
<reference evidence="2" key="1">
    <citation type="submission" date="2021-04" db="EMBL/GenBank/DDBJ databases">
        <title>Phycicoccus avicenniae sp. nov., a novel endophytic actinomycetes isolated from branch of Avicennia mariana.</title>
        <authorList>
            <person name="Tuo L."/>
        </authorList>
    </citation>
    <scope>NUCLEOTIDE SEQUENCE</scope>
    <source>
        <strain evidence="2">BSK3Z-2</strain>
    </source>
</reference>
<evidence type="ECO:0000313" key="2">
    <source>
        <dbReference type="EMBL" id="MBR7742797.1"/>
    </source>
</evidence>
<accession>A0A941DAE4</accession>
<evidence type="ECO:0000256" key="1">
    <source>
        <dbReference type="SAM" id="MobiDB-lite"/>
    </source>
</evidence>
<gene>
    <name evidence="2" type="ORF">KC207_05765</name>
</gene>
<comment type="caution">
    <text evidence="2">The sequence shown here is derived from an EMBL/GenBank/DDBJ whole genome shotgun (WGS) entry which is preliminary data.</text>
</comment>
<organism evidence="2 3">
    <name type="scientific">Phycicoccus avicenniae</name>
    <dbReference type="NCBI Taxonomy" id="2828860"/>
    <lineage>
        <taxon>Bacteria</taxon>
        <taxon>Bacillati</taxon>
        <taxon>Actinomycetota</taxon>
        <taxon>Actinomycetes</taxon>
        <taxon>Micrococcales</taxon>
        <taxon>Intrasporangiaceae</taxon>
        <taxon>Phycicoccus</taxon>
    </lineage>
</organism>
<sequence>MLPVVLVLVVLVALALLVLATVAVPARRGGREVLTDRGEHLVESFRHRGRDRVTSAGDTPDERVLTGPRA</sequence>
<dbReference type="Proteomes" id="UP000677016">
    <property type="component" value="Unassembled WGS sequence"/>
</dbReference>
<dbReference type="EMBL" id="JAGSNF010000006">
    <property type="protein sequence ID" value="MBR7742797.1"/>
    <property type="molecule type" value="Genomic_DNA"/>
</dbReference>
<proteinExistence type="predicted"/>
<keyword evidence="3" id="KW-1185">Reference proteome</keyword>
<protein>
    <submittedName>
        <fullName evidence="2">Uncharacterized protein</fullName>
    </submittedName>
</protein>
<dbReference type="RefSeq" id="WP_211601965.1">
    <property type="nucleotide sequence ID" value="NZ_JAGSNF010000006.1"/>
</dbReference>
<feature type="region of interest" description="Disordered" evidence="1">
    <location>
        <begin position="48"/>
        <end position="70"/>
    </location>
</feature>
<evidence type="ECO:0000313" key="3">
    <source>
        <dbReference type="Proteomes" id="UP000677016"/>
    </source>
</evidence>
<dbReference type="AlphaFoldDB" id="A0A941DAE4"/>